<protein>
    <recommendedName>
        <fullName evidence="3">peptidylprolyl isomerase</fullName>
        <ecNumber evidence="3">5.2.1.8</ecNumber>
    </recommendedName>
</protein>
<dbReference type="PROSITE" id="PS50198">
    <property type="entry name" value="PPIC_PPIASE_2"/>
    <property type="match status" value="1"/>
</dbReference>
<dbReference type="EMBL" id="FOEV01000007">
    <property type="protein sequence ID" value="SEQ65567.1"/>
    <property type="molecule type" value="Genomic_DNA"/>
</dbReference>
<dbReference type="InterPro" id="IPR023058">
    <property type="entry name" value="PPIase_PpiC_CS"/>
</dbReference>
<dbReference type="InterPro" id="IPR050245">
    <property type="entry name" value="PrsA_foldase"/>
</dbReference>
<evidence type="ECO:0000256" key="5">
    <source>
        <dbReference type="PROSITE-ProRule" id="PRU00278"/>
    </source>
</evidence>
<dbReference type="Gene3D" id="3.10.50.40">
    <property type="match status" value="1"/>
</dbReference>
<dbReference type="PANTHER" id="PTHR47245">
    <property type="entry name" value="PEPTIDYLPROLYL ISOMERASE"/>
    <property type="match status" value="1"/>
</dbReference>
<dbReference type="GeneID" id="300267777"/>
<dbReference type="RefSeq" id="WP_083397906.1">
    <property type="nucleotide sequence ID" value="NZ_FOEV01000007.1"/>
</dbReference>
<sequence>MACASKVSGYSDREEGKQLASQDPALAGTCDAKPILIASSDQDWPHVRVNGVPIAPEGIAQELQYHPALSREDAIYQAVQALVIREVLRQRVAEQGIMGIGAEAEEAAICHLLEREVKSPDADEQTCRRYYASNQARFVSAPLLAASNILLACAPDDVQARSEAREQALQLIKCLDHTPDRFGELAQRYSNCPSSVQGGSLGQLSQGQTVPEFERVLFRLSKGLCKHPLETRYGLHIVRVDERLEGSLLPYDAVKTAIRDDLTQRAWHTALAHHLRILVSQAHIEGIHFVGVDSPLLQ</sequence>
<reference evidence="8 9" key="1">
    <citation type="submission" date="2016-10" db="EMBL/GenBank/DDBJ databases">
        <authorList>
            <person name="Varghese N."/>
            <person name="Submissions S."/>
        </authorList>
    </citation>
    <scope>NUCLEOTIDE SEQUENCE [LARGE SCALE GENOMIC DNA]</scope>
    <source>
        <strain evidence="8 9">LMG 21974</strain>
    </source>
</reference>
<dbReference type="PANTHER" id="PTHR47245:SF2">
    <property type="entry name" value="PEPTIDYL-PROLYL CIS-TRANS ISOMERASE HP_0175-RELATED"/>
    <property type="match status" value="1"/>
</dbReference>
<evidence type="ECO:0000256" key="4">
    <source>
        <dbReference type="ARBA" id="ARBA00023110"/>
    </source>
</evidence>
<evidence type="ECO:0000313" key="8">
    <source>
        <dbReference type="EMBL" id="SEQ65567.1"/>
    </source>
</evidence>
<evidence type="ECO:0000256" key="3">
    <source>
        <dbReference type="ARBA" id="ARBA00013194"/>
    </source>
</evidence>
<comment type="catalytic activity">
    <reaction evidence="1">
        <text>[protein]-peptidylproline (omega=180) = [protein]-peptidylproline (omega=0)</text>
        <dbReference type="Rhea" id="RHEA:16237"/>
        <dbReference type="Rhea" id="RHEA-COMP:10747"/>
        <dbReference type="Rhea" id="RHEA-COMP:10748"/>
        <dbReference type="ChEBI" id="CHEBI:83833"/>
        <dbReference type="ChEBI" id="CHEBI:83834"/>
        <dbReference type="EC" id="5.2.1.8"/>
    </reaction>
</comment>
<comment type="similarity">
    <text evidence="2">Belongs to the PpiC/parvulin rotamase family.</text>
</comment>
<evidence type="ECO:0000259" key="7">
    <source>
        <dbReference type="PROSITE" id="PS50198"/>
    </source>
</evidence>
<name>A0A9X8QJV0_9PSED</name>
<keyword evidence="5 8" id="KW-0413">Isomerase</keyword>
<keyword evidence="4 5" id="KW-0697">Rotamase</keyword>
<proteinExistence type="inferred from homology"/>
<gene>
    <name evidence="8" type="ORF">SAMN05216409_107192</name>
</gene>
<evidence type="ECO:0000256" key="6">
    <source>
        <dbReference type="SAM" id="MobiDB-lite"/>
    </source>
</evidence>
<dbReference type="AlphaFoldDB" id="A0A9X8QJV0"/>
<dbReference type="SUPFAM" id="SSF54534">
    <property type="entry name" value="FKBP-like"/>
    <property type="match status" value="1"/>
</dbReference>
<dbReference type="EC" id="5.2.1.8" evidence="3"/>
<dbReference type="Proteomes" id="UP000183210">
    <property type="component" value="Unassembled WGS sequence"/>
</dbReference>
<dbReference type="Pfam" id="PF00639">
    <property type="entry name" value="Rotamase"/>
    <property type="match status" value="1"/>
</dbReference>
<dbReference type="PROSITE" id="PS01096">
    <property type="entry name" value="PPIC_PPIASE_1"/>
    <property type="match status" value="1"/>
</dbReference>
<comment type="caution">
    <text evidence="8">The sequence shown here is derived from an EMBL/GenBank/DDBJ whole genome shotgun (WGS) entry which is preliminary data.</text>
</comment>
<dbReference type="InterPro" id="IPR046357">
    <property type="entry name" value="PPIase_dom_sf"/>
</dbReference>
<evidence type="ECO:0000313" key="9">
    <source>
        <dbReference type="Proteomes" id="UP000183210"/>
    </source>
</evidence>
<evidence type="ECO:0000256" key="2">
    <source>
        <dbReference type="ARBA" id="ARBA00007656"/>
    </source>
</evidence>
<organism evidence="8 9">
    <name type="scientific">Pseudomonas lutea</name>
    <dbReference type="NCBI Taxonomy" id="243924"/>
    <lineage>
        <taxon>Bacteria</taxon>
        <taxon>Pseudomonadati</taxon>
        <taxon>Pseudomonadota</taxon>
        <taxon>Gammaproteobacteria</taxon>
        <taxon>Pseudomonadales</taxon>
        <taxon>Pseudomonadaceae</taxon>
        <taxon>Pseudomonas</taxon>
    </lineage>
</organism>
<dbReference type="InterPro" id="IPR000297">
    <property type="entry name" value="PPIase_PpiC"/>
</dbReference>
<feature type="domain" description="PpiC" evidence="7">
    <location>
        <begin position="141"/>
        <end position="242"/>
    </location>
</feature>
<accession>A0A9X8QJV0</accession>
<dbReference type="GO" id="GO:0003755">
    <property type="term" value="F:peptidyl-prolyl cis-trans isomerase activity"/>
    <property type="evidence" value="ECO:0007669"/>
    <property type="project" value="UniProtKB-KW"/>
</dbReference>
<evidence type="ECO:0000256" key="1">
    <source>
        <dbReference type="ARBA" id="ARBA00000971"/>
    </source>
</evidence>
<feature type="region of interest" description="Disordered" evidence="6">
    <location>
        <begin position="1"/>
        <end position="24"/>
    </location>
</feature>